<dbReference type="PROSITE" id="PS00136">
    <property type="entry name" value="SUBTILASE_ASP"/>
    <property type="match status" value="1"/>
</dbReference>
<dbReference type="Proteomes" id="UP000642748">
    <property type="component" value="Unassembled WGS sequence"/>
</dbReference>
<feature type="chain" id="PRO_5035259498" description="Peptidase S8/S53 domain-containing protein" evidence="8">
    <location>
        <begin position="30"/>
        <end position="535"/>
    </location>
</feature>
<dbReference type="CDD" id="cd00306">
    <property type="entry name" value="Peptidases_S8_S53"/>
    <property type="match status" value="1"/>
</dbReference>
<feature type="region of interest" description="Disordered" evidence="6">
    <location>
        <begin position="395"/>
        <end position="535"/>
    </location>
</feature>
<comment type="similarity">
    <text evidence="1 5">Belongs to the peptidase S8 family.</text>
</comment>
<feature type="compositionally biased region" description="Pro residues" evidence="6">
    <location>
        <begin position="437"/>
        <end position="458"/>
    </location>
</feature>
<evidence type="ECO:0000256" key="1">
    <source>
        <dbReference type="ARBA" id="ARBA00011073"/>
    </source>
</evidence>
<dbReference type="PANTHER" id="PTHR43806">
    <property type="entry name" value="PEPTIDASE S8"/>
    <property type="match status" value="1"/>
</dbReference>
<keyword evidence="7" id="KW-1133">Transmembrane helix</keyword>
<sequence>MTSRSLGAAAAVLSVLTAVVVLPATPASAGPPAPRKEEWQFTAWDIQNKVWPLTHGEGVTVAVIDTGVQADLPGLAGVVLSGTDLDSNKDDGRVDTDQEEGRGHGTAMAELIAGQGKDFGMVGIAPGAKILPITAGQDPFNDMGPAIVYAADHGAKVINISQGYADGALRPCPGVIRSAIVHAAQKDAVVVVSAGNEGDGANTLNWPADCPGVLAVGAIDGKKIPWTSTQRQSYVSVAAPGVQISSVWEGHHGWTDRRFAAGNGTSQAAALTSGAVALIRAKDPDLTARQVVQRIINTASDAGPTGFDVYTGNGAVIPYRAMTQSVPANAPNKPYEELDSYLASLSPSAAPAATGTTHAAKHSSGAGLFIAVGAAAVLILGGIVTGIVLLARRKSGQPPRSGPPPMFGPPMAGPPMAGPPMPGQPQPGQPMSGQPLSGPPVTGPPMSGPPASGPPIPGPFIAGRPVPGQQPPGPQAPGPQPPGPQYPGQPVPGQPVPGQQPPGPQVPGQPLPGAPAPGPAAFPPRVPPNEPGGQR</sequence>
<dbReference type="PROSITE" id="PS51892">
    <property type="entry name" value="SUBTILASE"/>
    <property type="match status" value="1"/>
</dbReference>
<dbReference type="SUPFAM" id="SSF52743">
    <property type="entry name" value="Subtilisin-like"/>
    <property type="match status" value="1"/>
</dbReference>
<dbReference type="GO" id="GO:0006508">
    <property type="term" value="P:proteolysis"/>
    <property type="evidence" value="ECO:0007669"/>
    <property type="project" value="UniProtKB-KW"/>
</dbReference>
<evidence type="ECO:0000256" key="2">
    <source>
        <dbReference type="ARBA" id="ARBA00022670"/>
    </source>
</evidence>
<dbReference type="InterPro" id="IPR050131">
    <property type="entry name" value="Peptidase_S8_subtilisin-like"/>
</dbReference>
<proteinExistence type="inferred from homology"/>
<keyword evidence="7" id="KW-0472">Membrane</keyword>
<dbReference type="RefSeq" id="WP_203920953.1">
    <property type="nucleotide sequence ID" value="NZ_BONZ01000054.1"/>
</dbReference>
<feature type="compositionally biased region" description="Pro residues" evidence="6">
    <location>
        <begin position="400"/>
        <end position="428"/>
    </location>
</feature>
<feature type="signal peptide" evidence="8">
    <location>
        <begin position="1"/>
        <end position="29"/>
    </location>
</feature>
<gene>
    <name evidence="10" type="ORF">Raf01_55630</name>
</gene>
<keyword evidence="7" id="KW-0812">Transmembrane</keyword>
<dbReference type="InterPro" id="IPR036852">
    <property type="entry name" value="Peptidase_S8/S53_dom_sf"/>
</dbReference>
<evidence type="ECO:0000256" key="3">
    <source>
        <dbReference type="ARBA" id="ARBA00022801"/>
    </source>
</evidence>
<accession>A0A8J3QZC5</accession>
<keyword evidence="8" id="KW-0732">Signal</keyword>
<dbReference type="EMBL" id="BONZ01000054">
    <property type="protein sequence ID" value="GIH17391.1"/>
    <property type="molecule type" value="Genomic_DNA"/>
</dbReference>
<dbReference type="AlphaFoldDB" id="A0A8J3QZC5"/>
<evidence type="ECO:0000256" key="7">
    <source>
        <dbReference type="SAM" id="Phobius"/>
    </source>
</evidence>
<comment type="caution">
    <text evidence="10">The sequence shown here is derived from an EMBL/GenBank/DDBJ whole genome shotgun (WGS) entry which is preliminary data.</text>
</comment>
<feature type="transmembrane region" description="Helical" evidence="7">
    <location>
        <begin position="366"/>
        <end position="391"/>
    </location>
</feature>
<dbReference type="InterPro" id="IPR000209">
    <property type="entry name" value="Peptidase_S8/S53_dom"/>
</dbReference>
<dbReference type="InterPro" id="IPR015500">
    <property type="entry name" value="Peptidase_S8_subtilisin-rel"/>
</dbReference>
<feature type="domain" description="Peptidase S8/S53" evidence="9">
    <location>
        <begin position="56"/>
        <end position="314"/>
    </location>
</feature>
<feature type="compositionally biased region" description="Pro residues" evidence="6">
    <location>
        <begin position="468"/>
        <end position="535"/>
    </location>
</feature>
<feature type="active site" description="Charge relay system" evidence="5">
    <location>
        <position position="65"/>
    </location>
</feature>
<dbReference type="InterPro" id="IPR023827">
    <property type="entry name" value="Peptidase_S8_Asp-AS"/>
</dbReference>
<feature type="active site" description="Charge relay system" evidence="5">
    <location>
        <position position="266"/>
    </location>
</feature>
<dbReference type="PANTHER" id="PTHR43806:SF11">
    <property type="entry name" value="CEREVISIN-RELATED"/>
    <property type="match status" value="1"/>
</dbReference>
<evidence type="ECO:0000313" key="10">
    <source>
        <dbReference type="EMBL" id="GIH17391.1"/>
    </source>
</evidence>
<dbReference type="PRINTS" id="PR00723">
    <property type="entry name" value="SUBTILISIN"/>
</dbReference>
<keyword evidence="11" id="KW-1185">Reference proteome</keyword>
<keyword evidence="3 5" id="KW-0378">Hydrolase</keyword>
<evidence type="ECO:0000256" key="4">
    <source>
        <dbReference type="ARBA" id="ARBA00022825"/>
    </source>
</evidence>
<keyword evidence="2 5" id="KW-0645">Protease</keyword>
<organism evidence="10 11">
    <name type="scientific">Rugosimonospora africana</name>
    <dbReference type="NCBI Taxonomy" id="556532"/>
    <lineage>
        <taxon>Bacteria</taxon>
        <taxon>Bacillati</taxon>
        <taxon>Actinomycetota</taxon>
        <taxon>Actinomycetes</taxon>
        <taxon>Micromonosporales</taxon>
        <taxon>Micromonosporaceae</taxon>
        <taxon>Rugosimonospora</taxon>
    </lineage>
</organism>
<evidence type="ECO:0000256" key="5">
    <source>
        <dbReference type="PROSITE-ProRule" id="PRU01240"/>
    </source>
</evidence>
<evidence type="ECO:0000256" key="6">
    <source>
        <dbReference type="SAM" id="MobiDB-lite"/>
    </source>
</evidence>
<feature type="active site" description="Charge relay system" evidence="5">
    <location>
        <position position="104"/>
    </location>
</feature>
<evidence type="ECO:0000256" key="8">
    <source>
        <dbReference type="SAM" id="SignalP"/>
    </source>
</evidence>
<evidence type="ECO:0000259" key="9">
    <source>
        <dbReference type="Pfam" id="PF00082"/>
    </source>
</evidence>
<reference evidence="10" key="1">
    <citation type="submission" date="2021-01" db="EMBL/GenBank/DDBJ databases">
        <title>Whole genome shotgun sequence of Rugosimonospora africana NBRC 104875.</title>
        <authorList>
            <person name="Komaki H."/>
            <person name="Tamura T."/>
        </authorList>
    </citation>
    <scope>NUCLEOTIDE SEQUENCE</scope>
    <source>
        <strain evidence="10">NBRC 104875</strain>
    </source>
</reference>
<dbReference type="Pfam" id="PF00082">
    <property type="entry name" value="Peptidase_S8"/>
    <property type="match status" value="1"/>
</dbReference>
<dbReference type="GO" id="GO:0004252">
    <property type="term" value="F:serine-type endopeptidase activity"/>
    <property type="evidence" value="ECO:0007669"/>
    <property type="project" value="UniProtKB-UniRule"/>
</dbReference>
<evidence type="ECO:0000313" key="11">
    <source>
        <dbReference type="Proteomes" id="UP000642748"/>
    </source>
</evidence>
<name>A0A8J3QZC5_9ACTN</name>
<dbReference type="Gene3D" id="3.40.50.200">
    <property type="entry name" value="Peptidase S8/S53 domain"/>
    <property type="match status" value="1"/>
</dbReference>
<protein>
    <recommendedName>
        <fullName evidence="9">Peptidase S8/S53 domain-containing protein</fullName>
    </recommendedName>
</protein>
<keyword evidence="4 5" id="KW-0720">Serine protease</keyword>